<reference evidence="3 4" key="1">
    <citation type="journal article" date="2021" name="Nat. Plants">
        <title>The Taxus genome provides insights into paclitaxel biosynthesis.</title>
        <authorList>
            <person name="Xiong X."/>
            <person name="Gou J."/>
            <person name="Liao Q."/>
            <person name="Li Y."/>
            <person name="Zhou Q."/>
            <person name="Bi G."/>
            <person name="Li C."/>
            <person name="Du R."/>
            <person name="Wang X."/>
            <person name="Sun T."/>
            <person name="Guo L."/>
            <person name="Liang H."/>
            <person name="Lu P."/>
            <person name="Wu Y."/>
            <person name="Zhang Z."/>
            <person name="Ro D.K."/>
            <person name="Shang Y."/>
            <person name="Huang S."/>
            <person name="Yan J."/>
        </authorList>
    </citation>
    <scope>NUCLEOTIDE SEQUENCE [LARGE SCALE GENOMIC DNA]</scope>
    <source>
        <strain evidence="3">Ta-2019</strain>
    </source>
</reference>
<evidence type="ECO:0000313" key="3">
    <source>
        <dbReference type="EMBL" id="KAH9308894.1"/>
    </source>
</evidence>
<dbReference type="InterPro" id="IPR042086">
    <property type="entry name" value="MeTrfase_capping"/>
</dbReference>
<dbReference type="EMBL" id="JAHRHJ020000007">
    <property type="protein sequence ID" value="KAH9308894.1"/>
    <property type="molecule type" value="Genomic_DNA"/>
</dbReference>
<evidence type="ECO:0000256" key="1">
    <source>
        <dbReference type="ARBA" id="ARBA00022723"/>
    </source>
</evidence>
<evidence type="ECO:0000313" key="4">
    <source>
        <dbReference type="Proteomes" id="UP000824469"/>
    </source>
</evidence>
<dbReference type="InterPro" id="IPR029063">
    <property type="entry name" value="SAM-dependent_MTases_sf"/>
</dbReference>
<keyword evidence="1" id="KW-0479">Metal-binding</keyword>
<dbReference type="Gene3D" id="1.10.1200.270">
    <property type="entry name" value="Methyltransferase, alpha-helical capping domain"/>
    <property type="match status" value="1"/>
</dbReference>
<dbReference type="PANTHER" id="PTHR31009">
    <property type="entry name" value="S-ADENOSYL-L-METHIONINE:CARBOXYL METHYLTRANSFERASE FAMILY PROTEIN"/>
    <property type="match status" value="1"/>
</dbReference>
<name>A0AA38FSJ4_TAXCH</name>
<dbReference type="OMA" id="GACAFHY"/>
<organism evidence="3 4">
    <name type="scientific">Taxus chinensis</name>
    <name type="common">Chinese yew</name>
    <name type="synonym">Taxus wallichiana var. chinensis</name>
    <dbReference type="NCBI Taxonomy" id="29808"/>
    <lineage>
        <taxon>Eukaryota</taxon>
        <taxon>Viridiplantae</taxon>
        <taxon>Streptophyta</taxon>
        <taxon>Embryophyta</taxon>
        <taxon>Tracheophyta</taxon>
        <taxon>Spermatophyta</taxon>
        <taxon>Pinopsida</taxon>
        <taxon>Pinidae</taxon>
        <taxon>Conifers II</taxon>
        <taxon>Cupressales</taxon>
        <taxon>Taxaceae</taxon>
        <taxon>Taxus</taxon>
    </lineage>
</organism>
<dbReference type="Gene3D" id="3.40.50.150">
    <property type="entry name" value="Vaccinia Virus protein VP39"/>
    <property type="match status" value="1"/>
</dbReference>
<sequence length="351" mass="38882">MLKSVENVLGMKGGHGDSSYAFNSSVQMNIVQAMKPILERGIYEKTRSSENGGGVFRIADLGCATGWNTLVVAETIVKAVQRSVKEAVPVPVPLPEFEVYFTDLPSNDFNSLFRMLPSPDDEDDKKPVAKRCYFAAAVCGSHFRRLFPRKSLHVCHSSLSLHWLSRVPHECGGVSVYVSSESAGNAFLQQFDADLTAFLKARAEEMVGGGCMFFTLVGRNAGAHIMKDPGTLGDIALHFNYAFQELVNEGIIEKEKWESFNIPYFGPNPEEVEGIVKREGSFGIESVRAVGGFPLHPMTEVRKGEEQMFGNRVAKHYRTLFENIVKAHLGCEQSTDELFSRIAKRAAAKYE</sequence>
<gene>
    <name evidence="3" type="ORF">KI387_036805</name>
</gene>
<proteinExistence type="predicted"/>
<dbReference type="InterPro" id="IPR005299">
    <property type="entry name" value="MeTrfase_7"/>
</dbReference>
<dbReference type="GO" id="GO:0008168">
    <property type="term" value="F:methyltransferase activity"/>
    <property type="evidence" value="ECO:0007669"/>
    <property type="project" value="InterPro"/>
</dbReference>
<dbReference type="Pfam" id="PF03492">
    <property type="entry name" value="Methyltransf_7"/>
    <property type="match status" value="1"/>
</dbReference>
<dbReference type="Proteomes" id="UP000824469">
    <property type="component" value="Unassembled WGS sequence"/>
</dbReference>
<dbReference type="SUPFAM" id="SSF53335">
    <property type="entry name" value="S-adenosyl-L-methionine-dependent methyltransferases"/>
    <property type="match status" value="1"/>
</dbReference>
<evidence type="ECO:0000256" key="2">
    <source>
        <dbReference type="ARBA" id="ARBA00022842"/>
    </source>
</evidence>
<protein>
    <submittedName>
        <fullName evidence="3">Uncharacterized protein</fullName>
    </submittedName>
</protein>
<feature type="non-terminal residue" evidence="3">
    <location>
        <position position="1"/>
    </location>
</feature>
<keyword evidence="4" id="KW-1185">Reference proteome</keyword>
<keyword evidence="2" id="KW-0460">Magnesium</keyword>
<dbReference type="AlphaFoldDB" id="A0AA38FSJ4"/>
<dbReference type="GO" id="GO:0046872">
    <property type="term" value="F:metal ion binding"/>
    <property type="evidence" value="ECO:0007669"/>
    <property type="project" value="UniProtKB-KW"/>
</dbReference>
<comment type="caution">
    <text evidence="3">The sequence shown here is derived from an EMBL/GenBank/DDBJ whole genome shotgun (WGS) entry which is preliminary data.</text>
</comment>
<accession>A0AA38FSJ4</accession>